<sequence length="204" mass="22942">MDASQSITSLPGTLPKGHIRSLHSFKRSHPFLVSFGDATVRWYPLDLTPFGRDTSSPVSYQSQPTRVSDDRTTQLGQYLISSPSSVELLRTNRLETSIELGLDRSEDKDIPIIDMEHLDMEKLREAYKDWGISHLTGIPLINVDVLSPLFVLSISRTSIGGELVSDLLIYPTYQLCWGIRCFSVTSSISLSPNYVYRSLDYIPD</sequence>
<organism evidence="1 2">
    <name type="scientific">Arabidopsis thaliana</name>
    <name type="common">Mouse-ear cress</name>
    <dbReference type="NCBI Taxonomy" id="3702"/>
    <lineage>
        <taxon>Eukaryota</taxon>
        <taxon>Viridiplantae</taxon>
        <taxon>Streptophyta</taxon>
        <taxon>Embryophyta</taxon>
        <taxon>Tracheophyta</taxon>
        <taxon>Spermatophyta</taxon>
        <taxon>Magnoliopsida</taxon>
        <taxon>eudicotyledons</taxon>
        <taxon>Gunneridae</taxon>
        <taxon>Pentapetalae</taxon>
        <taxon>rosids</taxon>
        <taxon>malvids</taxon>
        <taxon>Brassicales</taxon>
        <taxon>Brassicaceae</taxon>
        <taxon>Camelineae</taxon>
        <taxon>Arabidopsis</taxon>
    </lineage>
</organism>
<evidence type="ECO:0000313" key="2">
    <source>
        <dbReference type="Proteomes" id="UP000078284"/>
    </source>
</evidence>
<reference evidence="2" key="1">
    <citation type="journal article" date="2016" name="Proc. Natl. Acad. Sci. U.S.A.">
        <title>Chromosome-level assembly of Arabidopsis thaliana Ler reveals the extent of translocation and inversion polymorphisms.</title>
        <authorList>
            <person name="Zapata L."/>
            <person name="Ding J."/>
            <person name="Willing E.M."/>
            <person name="Hartwig B."/>
            <person name="Bezdan D."/>
            <person name="Jiao W.B."/>
            <person name="Patel V."/>
            <person name="Velikkakam James G."/>
            <person name="Koornneef M."/>
            <person name="Ossowski S."/>
            <person name="Schneeberger K."/>
        </authorList>
    </citation>
    <scope>NUCLEOTIDE SEQUENCE [LARGE SCALE GENOMIC DNA]</scope>
    <source>
        <strain evidence="2">cv. Landsberg erecta</strain>
    </source>
</reference>
<accession>A0A178V924</accession>
<evidence type="ECO:0000313" key="1">
    <source>
        <dbReference type="EMBL" id="OAP02188.1"/>
    </source>
</evidence>
<name>A0A178V924_ARATH</name>
<dbReference type="Proteomes" id="UP000078284">
    <property type="component" value="Chromosome 3"/>
</dbReference>
<gene>
    <name evidence="1" type="ordered locus">AXX17_At3g41210</name>
</gene>
<dbReference type="AlphaFoldDB" id="A0A178V924"/>
<dbReference type="EMBL" id="LUHQ01000003">
    <property type="protein sequence ID" value="OAP02188.1"/>
    <property type="molecule type" value="Genomic_DNA"/>
</dbReference>
<comment type="caution">
    <text evidence="1">The sequence shown here is derived from an EMBL/GenBank/DDBJ whole genome shotgun (WGS) entry which is preliminary data.</text>
</comment>
<proteinExistence type="predicted"/>
<protein>
    <submittedName>
        <fullName evidence="1">Uncharacterized protein</fullName>
    </submittedName>
</protein>